<proteinExistence type="predicted"/>
<dbReference type="Proteomes" id="UP000544107">
    <property type="component" value="Unassembled WGS sequence"/>
</dbReference>
<reference evidence="3 4" key="1">
    <citation type="submission" date="2016-09" db="EMBL/GenBank/DDBJ databases">
        <title>Rhizobium oryziradicis sp. nov., isolated from the root of rice.</title>
        <authorList>
            <person name="Zhao J."/>
            <person name="Zhang X."/>
        </authorList>
    </citation>
    <scope>NUCLEOTIDE SEQUENCE [LARGE SCALE GENOMIC DNA]</scope>
    <source>
        <strain evidence="3 4">14971</strain>
    </source>
</reference>
<protein>
    <submittedName>
        <fullName evidence="2">Ferric iron reductase protein FhuF</fullName>
    </submittedName>
    <submittedName>
        <fullName evidence="3">Siderophore-iron reductase FhuF</fullName>
    </submittedName>
</protein>
<evidence type="ECO:0000313" key="3">
    <source>
        <dbReference type="EMBL" id="OLP50101.1"/>
    </source>
</evidence>
<dbReference type="OrthoDB" id="8993954at2"/>
<dbReference type="AlphaFoldDB" id="A0A1Q9A689"/>
<reference evidence="2 5" key="2">
    <citation type="submission" date="2020-08" db="EMBL/GenBank/DDBJ databases">
        <title>Genomic Encyclopedia of Type Strains, Phase IV (KMG-IV): sequencing the most valuable type-strain genomes for metagenomic binning, comparative biology and taxonomic classification.</title>
        <authorList>
            <person name="Goeker M."/>
        </authorList>
    </citation>
    <scope>NUCLEOTIDE SEQUENCE [LARGE SCALE GENOMIC DNA]</scope>
    <source>
        <strain evidence="2 5">DSM 100021</strain>
    </source>
</reference>
<dbReference type="GO" id="GO:0003824">
    <property type="term" value="F:catalytic activity"/>
    <property type="evidence" value="ECO:0007669"/>
    <property type="project" value="UniProtKB-ARBA"/>
</dbReference>
<dbReference type="STRING" id="887144.BJF91_12250"/>
<feature type="domain" description="Aerobactin siderophore biosynthesis IucA/IucC-like C-terminal" evidence="1">
    <location>
        <begin position="85"/>
        <end position="230"/>
    </location>
</feature>
<keyword evidence="4" id="KW-1185">Reference proteome</keyword>
<name>A0A1Q9A689_9HYPH</name>
<dbReference type="Pfam" id="PF06276">
    <property type="entry name" value="FhuF"/>
    <property type="match status" value="1"/>
</dbReference>
<dbReference type="NCBIfam" id="TIGR03951">
    <property type="entry name" value="Fe_III_red_FhuF"/>
    <property type="match status" value="1"/>
</dbReference>
<evidence type="ECO:0000313" key="5">
    <source>
        <dbReference type="Proteomes" id="UP000544107"/>
    </source>
</evidence>
<comment type="caution">
    <text evidence="3">The sequence shown here is derived from an EMBL/GenBank/DDBJ whole genome shotgun (WGS) entry which is preliminary data.</text>
</comment>
<sequence length="263" mass="28821">MASVSASARPLSLVDGFSSGNADPWSPDMPGDDRFPFCRGKLLLNEPDDGEVMACSRLADKSVFTDLIDRYGAKYPGADRRAVTSMWTLYYFSILTISPTVHRLVHGRQLSLGFEDLSLVYNSETGEPQAFLLPDTGRDCSDAPAIADLHVLLRDHAAPAIAVMADHSGVAPKLLWNNVAVYLNWIIKEIGNKAGPHLAQEAIDIVGAEHWPDGTRNPLFGMIRLARRQCGMDHFQRKVCCLRYNLPGVSGCGDLCPVPDGRR</sequence>
<dbReference type="EMBL" id="JACIED010000003">
    <property type="protein sequence ID" value="MBB4008777.1"/>
    <property type="molecule type" value="Genomic_DNA"/>
</dbReference>
<dbReference type="PRINTS" id="PR01714">
    <property type="entry name" value="2FE2SRDCTASE"/>
</dbReference>
<gene>
    <name evidence="3" type="ORF">BJF91_12250</name>
    <name evidence="2" type="ORF">GGQ71_003057</name>
</gene>
<dbReference type="Proteomes" id="UP000185598">
    <property type="component" value="Unassembled WGS sequence"/>
</dbReference>
<dbReference type="EMBL" id="MKIN01000021">
    <property type="protein sequence ID" value="OLP50101.1"/>
    <property type="molecule type" value="Genomic_DNA"/>
</dbReference>
<evidence type="ECO:0000259" key="1">
    <source>
        <dbReference type="Pfam" id="PF06276"/>
    </source>
</evidence>
<dbReference type="InterPro" id="IPR008090">
    <property type="entry name" value="Fe_iron_reduct"/>
</dbReference>
<evidence type="ECO:0000313" key="2">
    <source>
        <dbReference type="EMBL" id="MBB4008777.1"/>
    </source>
</evidence>
<accession>A0A1Q9A689</accession>
<evidence type="ECO:0000313" key="4">
    <source>
        <dbReference type="Proteomes" id="UP000185598"/>
    </source>
</evidence>
<dbReference type="InterPro" id="IPR022770">
    <property type="entry name" value="IucA/IucC-like_C"/>
</dbReference>
<organism evidence="3 4">
    <name type="scientific">Allorhizobium taibaishanense</name>
    <dbReference type="NCBI Taxonomy" id="887144"/>
    <lineage>
        <taxon>Bacteria</taxon>
        <taxon>Pseudomonadati</taxon>
        <taxon>Pseudomonadota</taxon>
        <taxon>Alphaproteobacteria</taxon>
        <taxon>Hyphomicrobiales</taxon>
        <taxon>Rhizobiaceae</taxon>
        <taxon>Rhizobium/Agrobacterium group</taxon>
        <taxon>Allorhizobium</taxon>
    </lineage>
</organism>
<dbReference type="RefSeq" id="WP_075614527.1">
    <property type="nucleotide sequence ID" value="NZ_JACIED010000003.1"/>
</dbReference>